<feature type="domain" description="ChsH2 rubredoxin-like zinc ribbon" evidence="1">
    <location>
        <begin position="19"/>
        <end position="52"/>
    </location>
</feature>
<dbReference type="SUPFAM" id="SSF50249">
    <property type="entry name" value="Nucleic acid-binding proteins"/>
    <property type="match status" value="1"/>
</dbReference>
<keyword evidence="3" id="KW-1185">Reference proteome</keyword>
<reference evidence="2 3" key="1">
    <citation type="submission" date="2017-06" db="EMBL/GenBank/DDBJ databases">
        <authorList>
            <person name="Kim H.J."/>
            <person name="Triplett B.A."/>
        </authorList>
    </citation>
    <scope>NUCLEOTIDE SEQUENCE [LARGE SCALE GENOMIC DNA]</scope>
    <source>
        <strain evidence="2 3">DS15</strain>
    </source>
</reference>
<dbReference type="InterPro" id="IPR052513">
    <property type="entry name" value="Thioester_dehydratase-like"/>
</dbReference>
<organism evidence="2 3">
    <name type="scientific">Sphingopyxis indica</name>
    <dbReference type="NCBI Taxonomy" id="436663"/>
    <lineage>
        <taxon>Bacteria</taxon>
        <taxon>Pseudomonadati</taxon>
        <taxon>Pseudomonadota</taxon>
        <taxon>Alphaproteobacteria</taxon>
        <taxon>Sphingomonadales</taxon>
        <taxon>Sphingomonadaceae</taxon>
        <taxon>Sphingopyxis</taxon>
    </lineage>
</organism>
<dbReference type="EMBL" id="FZPA01000005">
    <property type="protein sequence ID" value="SNS78796.1"/>
    <property type="molecule type" value="Genomic_DNA"/>
</dbReference>
<accession>A0A239HBI2</accession>
<dbReference type="InterPro" id="IPR012340">
    <property type="entry name" value="NA-bd_OB-fold"/>
</dbReference>
<dbReference type="AlphaFoldDB" id="A0A239HBI2"/>
<evidence type="ECO:0000259" key="1">
    <source>
        <dbReference type="Pfam" id="PF12172"/>
    </source>
</evidence>
<name>A0A239HBI2_9SPHN</name>
<dbReference type="OrthoDB" id="7210118at2"/>
<sequence>MDDQAAALFAAQGTGALPDHPALNGGRCKACGYIFFPMQHYGCERCGSEELEPWLIGGRGRLVASAEVHVSMNPRRPAPYVVGSIATDDGAVVRSILEVPADADLAPGTVMTSRLVEETRPDKGPFDLRFAPETGRP</sequence>
<gene>
    <name evidence="2" type="ORF">SAMN06295955_10577</name>
</gene>
<evidence type="ECO:0000313" key="3">
    <source>
        <dbReference type="Proteomes" id="UP000198339"/>
    </source>
</evidence>
<dbReference type="InterPro" id="IPR022002">
    <property type="entry name" value="ChsH2_Znr"/>
</dbReference>
<dbReference type="PANTHER" id="PTHR34075">
    <property type="entry name" value="BLR3430 PROTEIN"/>
    <property type="match status" value="1"/>
</dbReference>
<protein>
    <submittedName>
        <fullName evidence="2">Uncharacterized OB-fold protein, contains Zn-ribbon domain</fullName>
    </submittedName>
</protein>
<evidence type="ECO:0000313" key="2">
    <source>
        <dbReference type="EMBL" id="SNS78796.1"/>
    </source>
</evidence>
<dbReference type="RefSeq" id="WP_089215740.1">
    <property type="nucleotide sequence ID" value="NZ_FZPA01000005.1"/>
</dbReference>
<dbReference type="PANTHER" id="PTHR34075:SF5">
    <property type="entry name" value="BLR3430 PROTEIN"/>
    <property type="match status" value="1"/>
</dbReference>
<proteinExistence type="predicted"/>
<dbReference type="Proteomes" id="UP000198339">
    <property type="component" value="Unassembled WGS sequence"/>
</dbReference>
<dbReference type="Pfam" id="PF12172">
    <property type="entry name" value="zf-ChsH2"/>
    <property type="match status" value="1"/>
</dbReference>